<proteinExistence type="predicted"/>
<feature type="domain" description="Peptidase M16 C-terminal" evidence="3">
    <location>
        <begin position="205"/>
        <end position="377"/>
    </location>
</feature>
<evidence type="ECO:0000313" key="4">
    <source>
        <dbReference type="EMBL" id="CAD9693025.1"/>
    </source>
</evidence>
<feature type="domain" description="Peptidase M16 C-terminal" evidence="3">
    <location>
        <begin position="770"/>
        <end position="959"/>
    </location>
</feature>
<dbReference type="AlphaFoldDB" id="A0A7S2WKA3"/>
<dbReference type="PANTHER" id="PTHR43016:SF16">
    <property type="entry name" value="METALLOPROTEASE, PUTATIVE (AFU_ORTHOLOGUE AFUA_4G07610)-RELATED"/>
    <property type="match status" value="1"/>
</dbReference>
<evidence type="ECO:0000259" key="3">
    <source>
        <dbReference type="Pfam" id="PF05193"/>
    </source>
</evidence>
<dbReference type="Pfam" id="PF05193">
    <property type="entry name" value="Peptidase_M16_C"/>
    <property type="match status" value="2"/>
</dbReference>
<evidence type="ECO:0008006" key="5">
    <source>
        <dbReference type="Google" id="ProtNLM"/>
    </source>
</evidence>
<dbReference type="Gene3D" id="3.30.830.10">
    <property type="entry name" value="Metalloenzyme, LuxS/M16 peptidase-like"/>
    <property type="match status" value="4"/>
</dbReference>
<dbReference type="InterPro" id="IPR011249">
    <property type="entry name" value="Metalloenz_LuxS/M16"/>
</dbReference>
<dbReference type="GO" id="GO:0046872">
    <property type="term" value="F:metal ion binding"/>
    <property type="evidence" value="ECO:0007669"/>
    <property type="project" value="InterPro"/>
</dbReference>
<evidence type="ECO:0000256" key="1">
    <source>
        <dbReference type="SAM" id="Phobius"/>
    </source>
</evidence>
<dbReference type="EMBL" id="HBHJ01018665">
    <property type="protein sequence ID" value="CAD9693025.1"/>
    <property type="molecule type" value="Transcribed_RNA"/>
</dbReference>
<gene>
    <name evidence="4" type="ORF">RMAR1173_LOCUS12331</name>
</gene>
<name>A0A7S2WKA3_9STRA</name>
<keyword evidence="1" id="KW-1133">Transmembrane helix</keyword>
<keyword evidence="1" id="KW-0812">Transmembrane</keyword>
<accession>A0A7S2WKA3</accession>
<feature type="domain" description="Peptidase M16 N-terminal" evidence="2">
    <location>
        <begin position="64"/>
        <end position="149"/>
    </location>
</feature>
<dbReference type="FunFam" id="3.30.830.10:FF:000015">
    <property type="entry name" value="Putative zinc metalloprotease"/>
    <property type="match status" value="1"/>
</dbReference>
<evidence type="ECO:0000259" key="2">
    <source>
        <dbReference type="Pfam" id="PF00675"/>
    </source>
</evidence>
<keyword evidence="1" id="KW-0472">Membrane</keyword>
<feature type="transmembrane region" description="Helical" evidence="1">
    <location>
        <begin position="1112"/>
        <end position="1131"/>
    </location>
</feature>
<dbReference type="Pfam" id="PF00675">
    <property type="entry name" value="Peptidase_M16"/>
    <property type="match status" value="1"/>
</dbReference>
<dbReference type="SUPFAM" id="SSF63411">
    <property type="entry name" value="LuxS/MPP-like metallohydrolase"/>
    <property type="match status" value="4"/>
</dbReference>
<reference evidence="4" key="1">
    <citation type="submission" date="2021-01" db="EMBL/GenBank/DDBJ databases">
        <authorList>
            <person name="Corre E."/>
            <person name="Pelletier E."/>
            <person name="Niang G."/>
            <person name="Scheremetjew M."/>
            <person name="Finn R."/>
            <person name="Kale V."/>
            <person name="Holt S."/>
            <person name="Cochrane G."/>
            <person name="Meng A."/>
            <person name="Brown T."/>
            <person name="Cohen L."/>
        </authorList>
    </citation>
    <scope>NUCLEOTIDE SEQUENCE</scope>
    <source>
        <strain evidence="4">CCMP1243</strain>
    </source>
</reference>
<sequence length="1138" mass="123937">MAFKKAGVDSWEVVASPVVDGVAVKLYRSAKTGMRVLKVDAEGPMVNLYGVLSTEAVTNAWSHKNDGLPHTLEHLVFLGSKDFPYKGILDKLANRCLAQGTNAWTATDHTAYTVTTAGSQGFLSILPIFVDHILRPTLTEEGFVTEIHHITGEGEDKGVVYCEMQGRENTGGSLVNMKLLELLYPDPACGYQSETGGMMKNLRVLTADQVRQYHAEYYRADNLCLVVTGKVEDMDLLRALKDCEQRPAASGPRPWAAPVQDLPPPAPGAVEVAFPSEDESTGMVAIGWRGPRFEEFDERTMDMLLWAYLTDSPASPLTHNLVESDDAVCAGIYPSFNVFKTGTQELWFDDVNAEVLGDVEAAFVQVLEAEVERGVDLDRMHDVIGLERRKFLSAVEDRPGDTVLDPVIYHFLYGDRSAGATGEAKELKDCLDFLATLERARTNVTAEQWTARLVRVLEADRVVVIGKPCATLAVEMPEQEAKRQRDQAQTLGSKKLAELAEVLRSADEKNNEPPPTDVLTSVPMPDAESVIQSLFPIVSIRAEAPNHAHRLLRQPREPALVPVAADLTGALARGREALGPASAVPFAAVQFDHVSSEFLRVECAFDTSQLSPESRLYLPLIDEVFFKQAVVDEQGQEVGHLDVVNALERDLVGYWSAIGYSGGSFVNGAFGQYFFLFFKVERGEIDVAIQWLRRMLWQVQIDPERLRVGAAKLLNEIPSEKRNGGGVAQAVVRERNFQPGCNISACAALRQQRFLQRTLRRIQANPQDVVQEVQACREAFLRAAGMVLHVAGDLTDATMADPWGTLTKGLLPPGTAAWPAALAAPPPPQPSDLHAKLCLNENGRQPRGEVFVVGLSAVDNCFMTRSAPGLAFDHPDLPALEVAIEYLSALEGPFWVEIRGKGLAYGSSLRNSAEAGLLYFGLYRSADCCAALDAATSIVSDFATGKRVLDSTEFENAKGSLISSYLESEGAKSSALRMAFSNFFRGVDADWNEQAIADVLKVSREDAAEAMRKHLLPLFGIATATTAVAVPRDKVIKVGAYFREKDPSGTLVNEVPEAELAALFPANSTEPPVTLKERLLSTVGTTKSFLSSLAGALADLTAVETSRQTTTWLLAGGLLMGAGLGVAALLFHRRRRGI</sequence>
<protein>
    <recommendedName>
        <fullName evidence="5">Peptidase M16C associated domain-containing protein</fullName>
    </recommendedName>
</protein>
<organism evidence="4">
    <name type="scientific">Rhizochromulina marina</name>
    <dbReference type="NCBI Taxonomy" id="1034831"/>
    <lineage>
        <taxon>Eukaryota</taxon>
        <taxon>Sar</taxon>
        <taxon>Stramenopiles</taxon>
        <taxon>Ochrophyta</taxon>
        <taxon>Dictyochophyceae</taxon>
        <taxon>Rhizochromulinales</taxon>
        <taxon>Rhizochromulina</taxon>
    </lineage>
</organism>
<dbReference type="PANTHER" id="PTHR43016">
    <property type="entry name" value="PRESEQUENCE PROTEASE"/>
    <property type="match status" value="1"/>
</dbReference>
<dbReference type="InterPro" id="IPR007863">
    <property type="entry name" value="Peptidase_M16_C"/>
</dbReference>
<dbReference type="InterPro" id="IPR011765">
    <property type="entry name" value="Pept_M16_N"/>
</dbReference>